<dbReference type="AlphaFoldDB" id="A0A3M4AQ02"/>
<dbReference type="Gene3D" id="3.20.20.450">
    <property type="entry name" value="EAL domain"/>
    <property type="match status" value="1"/>
</dbReference>
<evidence type="ECO:0000256" key="3">
    <source>
        <dbReference type="ARBA" id="ARBA00022475"/>
    </source>
</evidence>
<keyword evidence="4" id="KW-0973">c-di-GMP</keyword>
<dbReference type="EMBL" id="RBQF01000188">
    <property type="protein sequence ID" value="RMP08450.1"/>
    <property type="molecule type" value="Genomic_DNA"/>
</dbReference>
<comment type="caution">
    <text evidence="12">The sequence shown here is derived from an EMBL/GenBank/DDBJ whole genome shotgun (WGS) entry which is preliminary data.</text>
</comment>
<evidence type="ECO:0000256" key="5">
    <source>
        <dbReference type="ARBA" id="ARBA00022692"/>
    </source>
</evidence>
<keyword evidence="13" id="KW-1185">Reference proteome</keyword>
<dbReference type="Pfam" id="PF00563">
    <property type="entry name" value="EAL"/>
    <property type="match status" value="1"/>
</dbReference>
<evidence type="ECO:0000313" key="12">
    <source>
        <dbReference type="EMBL" id="RMP08450.1"/>
    </source>
</evidence>
<dbReference type="PANTHER" id="PTHR33121">
    <property type="entry name" value="CYCLIC DI-GMP PHOSPHODIESTERASE PDEF"/>
    <property type="match status" value="1"/>
</dbReference>
<protein>
    <recommendedName>
        <fullName evidence="2">cyclic-guanylate-specific phosphodiesterase</fullName>
        <ecNumber evidence="2">3.1.4.52</ecNumber>
    </recommendedName>
</protein>
<evidence type="ECO:0000313" key="13">
    <source>
        <dbReference type="Proteomes" id="UP000276587"/>
    </source>
</evidence>
<evidence type="ECO:0000256" key="6">
    <source>
        <dbReference type="ARBA" id="ARBA00022801"/>
    </source>
</evidence>
<evidence type="ECO:0000256" key="2">
    <source>
        <dbReference type="ARBA" id="ARBA00012282"/>
    </source>
</evidence>
<evidence type="ECO:0000256" key="10">
    <source>
        <dbReference type="SAM" id="Phobius"/>
    </source>
</evidence>
<dbReference type="Proteomes" id="UP000276587">
    <property type="component" value="Unassembled WGS sequence"/>
</dbReference>
<evidence type="ECO:0000256" key="9">
    <source>
        <dbReference type="ARBA" id="ARBA00034290"/>
    </source>
</evidence>
<feature type="domain" description="EAL" evidence="11">
    <location>
        <begin position="271"/>
        <end position="524"/>
    </location>
</feature>
<feature type="transmembrane region" description="Helical" evidence="10">
    <location>
        <begin position="27"/>
        <end position="46"/>
    </location>
</feature>
<dbReference type="InterPro" id="IPR035919">
    <property type="entry name" value="EAL_sf"/>
</dbReference>
<keyword evidence="3" id="KW-1003">Cell membrane</keyword>
<keyword evidence="5 10" id="KW-0812">Transmembrane</keyword>
<evidence type="ECO:0000256" key="7">
    <source>
        <dbReference type="ARBA" id="ARBA00022989"/>
    </source>
</evidence>
<dbReference type="InterPro" id="IPR050706">
    <property type="entry name" value="Cyclic-di-GMP_PDE-like"/>
</dbReference>
<reference evidence="12 13" key="1">
    <citation type="submission" date="2018-08" db="EMBL/GenBank/DDBJ databases">
        <title>Recombination of ecologically and evolutionarily significant loci maintains genetic cohesion in the Pseudomonas syringae species complex.</title>
        <authorList>
            <person name="Dillon M."/>
            <person name="Thakur S."/>
            <person name="Almeida R.N.D."/>
            <person name="Weir B.S."/>
            <person name="Guttman D.S."/>
        </authorList>
    </citation>
    <scope>NUCLEOTIDE SEQUENCE [LARGE SCALE GENOMIC DNA]</scope>
    <source>
        <strain evidence="12 13">ICMP 3555</strain>
    </source>
</reference>
<dbReference type="FunFam" id="3.20.20.450:FF:000001">
    <property type="entry name" value="Cyclic di-GMP phosphodiesterase yahA"/>
    <property type="match status" value="1"/>
</dbReference>
<dbReference type="Pfam" id="PF12792">
    <property type="entry name" value="CSS-motif"/>
    <property type="match status" value="1"/>
</dbReference>
<comment type="catalytic activity">
    <reaction evidence="9">
        <text>3',3'-c-di-GMP + H2O = 5'-phosphoguanylyl(3'-&gt;5')guanosine + H(+)</text>
        <dbReference type="Rhea" id="RHEA:24902"/>
        <dbReference type="ChEBI" id="CHEBI:15377"/>
        <dbReference type="ChEBI" id="CHEBI:15378"/>
        <dbReference type="ChEBI" id="CHEBI:58754"/>
        <dbReference type="ChEBI" id="CHEBI:58805"/>
        <dbReference type="EC" id="3.1.4.52"/>
    </reaction>
</comment>
<accession>A0A3M4AQ02</accession>
<sequence>MNLILQQAVHFMPLTVNGPRKRATRNVITALSALLPIALGVVILHWQAERTLQQSTAQTAQEAVRQFDLMLDNTALAAQALLPLAGRPCDDGAQLALREQVTRRPFVRATTLSWQKNIYCSSLFGGTYASPVNPDDYVDGRLWLMNGNPVTPDTALLVYRLVDGDKAAFASIDGYHLTNALRLISRYADLVLQVGPNWLGADGKVHDTQVPVFAVAHHRLASERFHYSVDAGMPAGEVWRYMQARYPALFSLVVFFGVLAGVLAHWLQKRSSAPTHELQRALGADEFIPYFQPVVRGDTREWAGCEVLMRWQHPKEGLVRPDLFIPLAEHSGLIVPMTRALLRQTAAQLAPHAARFRPGFHIGVNITARHCQDLALVDDCREFLAAFPVGQVTLVLELTERELIEPTDITRRLFDALHQLGVMIAIDDFGTGHSSLGYLRNFNVDYLKIDQSFVAMIGADALSGHILDSIIELSGKLDLGIVAEGVETAEQCEYLAAQGVDFLQGYLFGKPLPCNEFIKSLVGH</sequence>
<dbReference type="GO" id="GO:0071111">
    <property type="term" value="F:cyclic-guanylate-specific phosphodiesterase activity"/>
    <property type="evidence" value="ECO:0007669"/>
    <property type="project" value="UniProtKB-EC"/>
</dbReference>
<organism evidence="12 13">
    <name type="scientific">Pseudomonas marginalis pv. marginalis</name>
    <dbReference type="NCBI Taxonomy" id="97473"/>
    <lineage>
        <taxon>Bacteria</taxon>
        <taxon>Pseudomonadati</taxon>
        <taxon>Pseudomonadota</taxon>
        <taxon>Gammaproteobacteria</taxon>
        <taxon>Pseudomonadales</taxon>
        <taxon>Pseudomonadaceae</taxon>
        <taxon>Pseudomonas</taxon>
    </lineage>
</organism>
<keyword evidence="8 10" id="KW-0472">Membrane</keyword>
<dbReference type="EC" id="3.1.4.52" evidence="2"/>
<dbReference type="InterPro" id="IPR001633">
    <property type="entry name" value="EAL_dom"/>
</dbReference>
<dbReference type="SUPFAM" id="SSF141868">
    <property type="entry name" value="EAL domain-like"/>
    <property type="match status" value="1"/>
</dbReference>
<dbReference type="PANTHER" id="PTHR33121:SF80">
    <property type="entry name" value="CYCLIC DI-GMP PHOSPHODIESTERASE PDEL"/>
    <property type="match status" value="1"/>
</dbReference>
<keyword evidence="6" id="KW-0378">Hydrolase</keyword>
<dbReference type="GO" id="GO:0005886">
    <property type="term" value="C:plasma membrane"/>
    <property type="evidence" value="ECO:0007669"/>
    <property type="project" value="UniProtKB-SubCell"/>
</dbReference>
<comment type="subcellular location">
    <subcellularLocation>
        <location evidence="1">Cell membrane</location>
        <topology evidence="1">Multi-pass membrane protein</topology>
    </subcellularLocation>
</comment>
<evidence type="ECO:0000256" key="8">
    <source>
        <dbReference type="ARBA" id="ARBA00023136"/>
    </source>
</evidence>
<evidence type="ECO:0000256" key="4">
    <source>
        <dbReference type="ARBA" id="ARBA00022636"/>
    </source>
</evidence>
<dbReference type="InterPro" id="IPR024744">
    <property type="entry name" value="CSS-motif_dom"/>
</dbReference>
<proteinExistence type="predicted"/>
<dbReference type="CDD" id="cd01948">
    <property type="entry name" value="EAL"/>
    <property type="match status" value="1"/>
</dbReference>
<name>A0A3M4AQ02_PSEMA</name>
<feature type="transmembrane region" description="Helical" evidence="10">
    <location>
        <begin position="248"/>
        <end position="267"/>
    </location>
</feature>
<evidence type="ECO:0000256" key="1">
    <source>
        <dbReference type="ARBA" id="ARBA00004651"/>
    </source>
</evidence>
<keyword evidence="7 10" id="KW-1133">Transmembrane helix</keyword>
<gene>
    <name evidence="12" type="ORF">ALQ29_01584</name>
</gene>
<dbReference type="PROSITE" id="PS50883">
    <property type="entry name" value="EAL"/>
    <property type="match status" value="1"/>
</dbReference>
<dbReference type="SMART" id="SM00052">
    <property type="entry name" value="EAL"/>
    <property type="match status" value="1"/>
</dbReference>
<evidence type="ECO:0000259" key="11">
    <source>
        <dbReference type="PROSITE" id="PS50883"/>
    </source>
</evidence>